<dbReference type="InterPro" id="IPR003439">
    <property type="entry name" value="ABC_transporter-like_ATP-bd"/>
</dbReference>
<dbReference type="PROSITE" id="PS50893">
    <property type="entry name" value="ABC_TRANSPORTER_2"/>
    <property type="match status" value="1"/>
</dbReference>
<dbReference type="InterPro" id="IPR003593">
    <property type="entry name" value="AAA+_ATPase"/>
</dbReference>
<dbReference type="EMBL" id="FXAF01000011">
    <property type="protein sequence ID" value="SMF72142.1"/>
    <property type="molecule type" value="Genomic_DNA"/>
</dbReference>
<evidence type="ECO:0000256" key="1">
    <source>
        <dbReference type="ARBA" id="ARBA00004417"/>
    </source>
</evidence>
<dbReference type="InterPro" id="IPR050388">
    <property type="entry name" value="ABC_Ni/Peptide_Import"/>
</dbReference>
<sequence>MSVLCEIRNLSVTYRGQKIPALKGIDLDVIAGERLAIIGESGSGKSTLARAVAGLLPSGSVTSGGMRWSSGHPLQPGRDLGFVFQDPSASLNPVLTIGEQVAEGARRHLGLSWNRAYSRALDMLERVHIPEPDKALKAFPHQLSGGQRQRVAIAAALAAKPGFLIADEATSALDMVVQAEIVSLLDELVREAGMTLLFITHDIALASGFADRVAIFKDGRLVESGPMGAVLATPQEAYTKALIANHRDLSTPPLVREVAS</sequence>
<dbReference type="Pfam" id="PF00005">
    <property type="entry name" value="ABC_tran"/>
    <property type="match status" value="1"/>
</dbReference>
<keyword evidence="4" id="KW-1003">Cell membrane</keyword>
<dbReference type="GO" id="GO:0005524">
    <property type="term" value="F:ATP binding"/>
    <property type="evidence" value="ECO:0007669"/>
    <property type="project" value="UniProtKB-KW"/>
</dbReference>
<dbReference type="PROSITE" id="PS00211">
    <property type="entry name" value="ABC_TRANSPORTER_1"/>
    <property type="match status" value="1"/>
</dbReference>
<evidence type="ECO:0000256" key="3">
    <source>
        <dbReference type="ARBA" id="ARBA00022448"/>
    </source>
</evidence>
<dbReference type="SUPFAM" id="SSF52540">
    <property type="entry name" value="P-loop containing nucleoside triphosphate hydrolases"/>
    <property type="match status" value="1"/>
</dbReference>
<reference evidence="12" key="1">
    <citation type="submission" date="2017-04" db="EMBL/GenBank/DDBJ databases">
        <authorList>
            <person name="Varghese N."/>
            <person name="Submissions S."/>
        </authorList>
    </citation>
    <scope>NUCLEOTIDE SEQUENCE [LARGE SCALE GENOMIC DNA]</scope>
    <source>
        <strain evidence="12">B4P</strain>
    </source>
</reference>
<dbReference type="InterPro" id="IPR027417">
    <property type="entry name" value="P-loop_NTPase"/>
</dbReference>
<evidence type="ECO:0000256" key="8">
    <source>
        <dbReference type="ARBA" id="ARBA00022967"/>
    </source>
</evidence>
<comment type="similarity">
    <text evidence="2">Belongs to the ABC transporter superfamily.</text>
</comment>
<evidence type="ECO:0000313" key="12">
    <source>
        <dbReference type="Proteomes" id="UP000192903"/>
    </source>
</evidence>
<evidence type="ECO:0000256" key="6">
    <source>
        <dbReference type="ARBA" id="ARBA00022741"/>
    </source>
</evidence>
<protein>
    <submittedName>
        <fullName evidence="11">Peptide/nickel transport system ATP-binding protein</fullName>
    </submittedName>
</protein>
<evidence type="ECO:0000259" key="10">
    <source>
        <dbReference type="PROSITE" id="PS50893"/>
    </source>
</evidence>
<dbReference type="PANTHER" id="PTHR43297">
    <property type="entry name" value="OLIGOPEPTIDE TRANSPORT ATP-BINDING PROTEIN APPD"/>
    <property type="match status" value="1"/>
</dbReference>
<evidence type="ECO:0000256" key="9">
    <source>
        <dbReference type="ARBA" id="ARBA00023136"/>
    </source>
</evidence>
<dbReference type="GO" id="GO:0016887">
    <property type="term" value="F:ATP hydrolysis activity"/>
    <property type="evidence" value="ECO:0007669"/>
    <property type="project" value="InterPro"/>
</dbReference>
<keyword evidence="5" id="KW-0997">Cell inner membrane</keyword>
<keyword evidence="12" id="KW-1185">Reference proteome</keyword>
<gene>
    <name evidence="11" type="ORF">SAMN02982989_4121</name>
</gene>
<keyword evidence="6" id="KW-0547">Nucleotide-binding</keyword>
<dbReference type="Gene3D" id="3.40.50.300">
    <property type="entry name" value="P-loop containing nucleotide triphosphate hydrolases"/>
    <property type="match status" value="1"/>
</dbReference>
<evidence type="ECO:0000256" key="5">
    <source>
        <dbReference type="ARBA" id="ARBA00022519"/>
    </source>
</evidence>
<keyword evidence="7 11" id="KW-0067">ATP-binding</keyword>
<dbReference type="GO" id="GO:0005886">
    <property type="term" value="C:plasma membrane"/>
    <property type="evidence" value="ECO:0007669"/>
    <property type="project" value="UniProtKB-SubCell"/>
</dbReference>
<dbReference type="SMART" id="SM00382">
    <property type="entry name" value="AAA"/>
    <property type="match status" value="1"/>
</dbReference>
<keyword evidence="9" id="KW-0472">Membrane</keyword>
<dbReference type="STRING" id="464029.SAMN02982989_4121"/>
<dbReference type="InterPro" id="IPR017871">
    <property type="entry name" value="ABC_transporter-like_CS"/>
</dbReference>
<dbReference type="OrthoDB" id="9815712at2"/>
<evidence type="ECO:0000313" key="11">
    <source>
        <dbReference type="EMBL" id="SMF72142.1"/>
    </source>
</evidence>
<dbReference type="RefSeq" id="WP_085424729.1">
    <property type="nucleotide sequence ID" value="NZ_FXAF01000011.1"/>
</dbReference>
<keyword evidence="3" id="KW-0813">Transport</keyword>
<dbReference type="AlphaFoldDB" id="A0A1X7GMT2"/>
<dbReference type="PANTHER" id="PTHR43297:SF14">
    <property type="entry name" value="ATPASE AAA-TYPE CORE DOMAIN-CONTAINING PROTEIN"/>
    <property type="match status" value="1"/>
</dbReference>
<evidence type="ECO:0000256" key="2">
    <source>
        <dbReference type="ARBA" id="ARBA00005417"/>
    </source>
</evidence>
<name>A0A1X7GMT2_9HYPH</name>
<dbReference type="Proteomes" id="UP000192903">
    <property type="component" value="Unassembled WGS sequence"/>
</dbReference>
<evidence type="ECO:0000256" key="7">
    <source>
        <dbReference type="ARBA" id="ARBA00022840"/>
    </source>
</evidence>
<accession>A0A1X7GMT2</accession>
<dbReference type="CDD" id="cd03257">
    <property type="entry name" value="ABC_NikE_OppD_transporters"/>
    <property type="match status" value="1"/>
</dbReference>
<organism evidence="11 12">
    <name type="scientific">Xaviernesmea oryzae</name>
    <dbReference type="NCBI Taxonomy" id="464029"/>
    <lineage>
        <taxon>Bacteria</taxon>
        <taxon>Pseudomonadati</taxon>
        <taxon>Pseudomonadota</taxon>
        <taxon>Alphaproteobacteria</taxon>
        <taxon>Hyphomicrobiales</taxon>
        <taxon>Rhizobiaceae</taxon>
        <taxon>Rhizobium/Agrobacterium group</taxon>
        <taxon>Xaviernesmea</taxon>
    </lineage>
</organism>
<keyword evidence="8" id="KW-1278">Translocase</keyword>
<feature type="domain" description="ABC transporter" evidence="10">
    <location>
        <begin position="7"/>
        <end position="243"/>
    </location>
</feature>
<proteinExistence type="inferred from homology"/>
<comment type="subcellular location">
    <subcellularLocation>
        <location evidence="1">Cell inner membrane</location>
        <topology evidence="1">Peripheral membrane protein</topology>
    </subcellularLocation>
</comment>
<evidence type="ECO:0000256" key="4">
    <source>
        <dbReference type="ARBA" id="ARBA00022475"/>
    </source>
</evidence>